<dbReference type="AlphaFoldDB" id="A0A4P8QZU5"/>
<dbReference type="EMBL" id="CP034035">
    <property type="protein sequence ID" value="QCR08904.1"/>
    <property type="molecule type" value="Genomic_DNA"/>
</dbReference>
<dbReference type="Pfam" id="PF11045">
    <property type="entry name" value="YbjM"/>
    <property type="match status" value="1"/>
</dbReference>
<dbReference type="RefSeq" id="WP_137713935.1">
    <property type="nucleotide sequence ID" value="NZ_CP034035.1"/>
</dbReference>
<evidence type="ECO:0000313" key="2">
    <source>
        <dbReference type="EMBL" id="QCR08904.1"/>
    </source>
</evidence>
<keyword evidence="1" id="KW-0472">Membrane</keyword>
<feature type="transmembrane region" description="Helical" evidence="1">
    <location>
        <begin position="95"/>
        <end position="118"/>
    </location>
</feature>
<feature type="transmembrane region" description="Helical" evidence="1">
    <location>
        <begin position="7"/>
        <end position="24"/>
    </location>
</feature>
<evidence type="ECO:0008006" key="4">
    <source>
        <dbReference type="Google" id="ProtNLM"/>
    </source>
</evidence>
<sequence>MVNDKGWVGVACCFLLFIAVFMSQKMDVSDAAVGESLHGGPGMLLFLLPGAIAGCLCARGRLLYPLFGALLATPFCLIILHFWRMQQGAFWQELAYFLSAIFWSVLGALGLLFLNGVYRRYFHGHPREKR</sequence>
<feature type="transmembrane region" description="Helical" evidence="1">
    <location>
        <begin position="36"/>
        <end position="56"/>
    </location>
</feature>
<accession>A0A4P8QZU5</accession>
<dbReference type="InterPro" id="IPR020368">
    <property type="entry name" value="Uncharacterised_YbjM"/>
</dbReference>
<keyword evidence="1" id="KW-1133">Transmembrane helix</keyword>
<evidence type="ECO:0000256" key="1">
    <source>
        <dbReference type="SAM" id="Phobius"/>
    </source>
</evidence>
<dbReference type="KEGG" id="brb:EH207_10380"/>
<feature type="transmembrane region" description="Helical" evidence="1">
    <location>
        <begin position="63"/>
        <end position="83"/>
    </location>
</feature>
<proteinExistence type="predicted"/>
<dbReference type="OrthoDB" id="6540266at2"/>
<keyword evidence="3" id="KW-1185">Reference proteome</keyword>
<reference evidence="2 3" key="1">
    <citation type="submission" date="2018-11" db="EMBL/GenBank/DDBJ databases">
        <title>Genome sequences of Brenneria nigrifluens and Brenneria rubrifaciens.</title>
        <authorList>
            <person name="Poret-Peterson A.T."/>
            <person name="McClean A.E."/>
            <person name="Kluepfel D.A."/>
        </authorList>
    </citation>
    <scope>NUCLEOTIDE SEQUENCE [LARGE SCALE GENOMIC DNA]</scope>
    <source>
        <strain evidence="2 3">6D370</strain>
    </source>
</reference>
<name>A0A4P8QZU5_9GAMM</name>
<protein>
    <recommendedName>
        <fullName evidence="4">Inner membrane protein YbjM</fullName>
    </recommendedName>
</protein>
<dbReference type="GO" id="GO:0016020">
    <property type="term" value="C:membrane"/>
    <property type="evidence" value="ECO:0007669"/>
    <property type="project" value="InterPro"/>
</dbReference>
<keyword evidence="1" id="KW-0812">Transmembrane</keyword>
<organism evidence="2 3">
    <name type="scientific">Brenneria rubrifaciens</name>
    <dbReference type="NCBI Taxonomy" id="55213"/>
    <lineage>
        <taxon>Bacteria</taxon>
        <taxon>Pseudomonadati</taxon>
        <taxon>Pseudomonadota</taxon>
        <taxon>Gammaproteobacteria</taxon>
        <taxon>Enterobacterales</taxon>
        <taxon>Pectobacteriaceae</taxon>
        <taxon>Brenneria</taxon>
    </lineage>
</organism>
<dbReference type="Proteomes" id="UP000299580">
    <property type="component" value="Chromosome"/>
</dbReference>
<gene>
    <name evidence="2" type="ORF">EH207_10380</name>
</gene>
<evidence type="ECO:0000313" key="3">
    <source>
        <dbReference type="Proteomes" id="UP000299580"/>
    </source>
</evidence>